<dbReference type="Gene3D" id="3.50.50.60">
    <property type="entry name" value="FAD/NAD(P)-binding domain"/>
    <property type="match status" value="1"/>
</dbReference>
<dbReference type="InterPro" id="IPR050464">
    <property type="entry name" value="Zeta_carotene_desat/Oxidored"/>
</dbReference>
<evidence type="ECO:0000313" key="3">
    <source>
        <dbReference type="Proteomes" id="UP000603141"/>
    </source>
</evidence>
<proteinExistence type="predicted"/>
<evidence type="ECO:0000259" key="1">
    <source>
        <dbReference type="Pfam" id="PF01593"/>
    </source>
</evidence>
<comment type="caution">
    <text evidence="2">The sequence shown here is derived from an EMBL/GenBank/DDBJ whole genome shotgun (WGS) entry which is preliminary data.</text>
</comment>
<sequence length="432" mass="50024">MLNPDPGSKRIAIIGSGISGLACAWFLRNHHQVTVFEKDNRLGGHANTLTVEENDRPVHLDTGFMVYNEVTYPLLTRLFRELDVETKPTSMSFSVQHIPNDVEFNGGSLNLLFAQRKNLFRPRFWGMLSQINRFNRETIQELDTPQYSNLSLQEYVTKRKYGRDFYEWYLSPMASAVWSSPPHEIDNFPARTLMRFWHNHGFLGLNTQHPWRTVVGGSKEYVSKMAGQQGIHTRPGKTVKKIRSENSKKIRIDFADQSHEIFDTVILASHADQSLAMLDHPTPLESDFLTPFKYQTNEALVHTDTSFMPRAKTCWASWNYRVGVSKDHASTYSTHYWMNNLQGVSNQKNYFVSINPPHSPEERNIIKRIQYEHPVFDLKAIEMQSRVEELHQAGQNTNRYFCGAWQRNGFHEDGIQSAFNLCKALLERDPWP</sequence>
<protein>
    <submittedName>
        <fullName evidence="2">FAD-dependent oxidoreductase</fullName>
    </submittedName>
</protein>
<dbReference type="RefSeq" id="WP_200269527.1">
    <property type="nucleotide sequence ID" value="NZ_JAENIJ010000010.1"/>
</dbReference>
<feature type="domain" description="Amine oxidase" evidence="1">
    <location>
        <begin position="18"/>
        <end position="288"/>
    </location>
</feature>
<dbReference type="SUPFAM" id="SSF51905">
    <property type="entry name" value="FAD/NAD(P)-binding domain"/>
    <property type="match status" value="1"/>
</dbReference>
<name>A0A934VW38_9BACT</name>
<dbReference type="GO" id="GO:0016491">
    <property type="term" value="F:oxidoreductase activity"/>
    <property type="evidence" value="ECO:0007669"/>
    <property type="project" value="InterPro"/>
</dbReference>
<dbReference type="InterPro" id="IPR002937">
    <property type="entry name" value="Amino_oxidase"/>
</dbReference>
<reference evidence="2" key="1">
    <citation type="submission" date="2021-01" db="EMBL/GenBank/DDBJ databases">
        <title>Modified the classification status of verrucomicrobia.</title>
        <authorList>
            <person name="Feng X."/>
        </authorList>
    </citation>
    <scope>NUCLEOTIDE SEQUENCE</scope>
    <source>
        <strain evidence="2">KCTC 22041</strain>
    </source>
</reference>
<dbReference type="Proteomes" id="UP000603141">
    <property type="component" value="Unassembled WGS sequence"/>
</dbReference>
<dbReference type="Pfam" id="PF01593">
    <property type="entry name" value="Amino_oxidase"/>
    <property type="match status" value="1"/>
</dbReference>
<dbReference type="PANTHER" id="PTHR42923">
    <property type="entry name" value="PROTOPORPHYRINOGEN OXIDASE"/>
    <property type="match status" value="1"/>
</dbReference>
<gene>
    <name evidence="2" type="ORF">JIN85_08305</name>
</gene>
<evidence type="ECO:0000313" key="2">
    <source>
        <dbReference type="EMBL" id="MBK1882413.1"/>
    </source>
</evidence>
<dbReference type="InterPro" id="IPR036188">
    <property type="entry name" value="FAD/NAD-bd_sf"/>
</dbReference>
<dbReference type="AlphaFoldDB" id="A0A934VW38"/>
<organism evidence="2 3">
    <name type="scientific">Luteolibacter pohnpeiensis</name>
    <dbReference type="NCBI Taxonomy" id="454153"/>
    <lineage>
        <taxon>Bacteria</taxon>
        <taxon>Pseudomonadati</taxon>
        <taxon>Verrucomicrobiota</taxon>
        <taxon>Verrucomicrobiia</taxon>
        <taxon>Verrucomicrobiales</taxon>
        <taxon>Verrucomicrobiaceae</taxon>
        <taxon>Luteolibacter</taxon>
    </lineage>
</organism>
<dbReference type="EMBL" id="JAENIJ010000010">
    <property type="protein sequence ID" value="MBK1882413.1"/>
    <property type="molecule type" value="Genomic_DNA"/>
</dbReference>
<keyword evidence="3" id="KW-1185">Reference proteome</keyword>
<dbReference type="FunFam" id="1.10.405.20:FF:000001">
    <property type="entry name" value="Amine oxidase"/>
    <property type="match status" value="1"/>
</dbReference>
<dbReference type="PANTHER" id="PTHR42923:SF17">
    <property type="entry name" value="AMINE OXIDASE DOMAIN-CONTAINING PROTEIN"/>
    <property type="match status" value="1"/>
</dbReference>
<accession>A0A934VW38</accession>